<evidence type="ECO:0000313" key="2">
    <source>
        <dbReference type="Proteomes" id="UP000249542"/>
    </source>
</evidence>
<organism evidence="1 2">
    <name type="scientific">Mesonia algae</name>
    <dbReference type="NCBI Taxonomy" id="213248"/>
    <lineage>
        <taxon>Bacteria</taxon>
        <taxon>Pseudomonadati</taxon>
        <taxon>Bacteroidota</taxon>
        <taxon>Flavobacteriia</taxon>
        <taxon>Flavobacteriales</taxon>
        <taxon>Flavobacteriaceae</taxon>
        <taxon>Mesonia</taxon>
    </lineage>
</organism>
<dbReference type="SUPFAM" id="SSF102198">
    <property type="entry name" value="Putative cyclase"/>
    <property type="match status" value="1"/>
</dbReference>
<sequence length="249" mass="28370">MRAKVQIDHKEFTVNLNLPIDISLTLSAEKNNPSAWYVDAPKIQPVKDGDWDAKVSEGASVNFNNIYFNPHAHGTHTECVGHISKEFYSINDCLKQFFFTAKIITLTPETLGKDLVFSKKQIELKFRQGEAQAIIIRTLPNSEAKKNRQYSHTNWPYLLEEAAEYLKECGVEHLLIDLPSVDKEKDDGKLLAHHAFWNYPENTRFSATITEMIYVPENVADGNYLLNLQIASFQNDASPSKPVLYKIEP</sequence>
<accession>A0A2W7HUN0</accession>
<dbReference type="InterPro" id="IPR037175">
    <property type="entry name" value="KFase_sf"/>
</dbReference>
<dbReference type="RefSeq" id="WP_111541973.1">
    <property type="nucleotide sequence ID" value="NZ_QKYV01000009.1"/>
</dbReference>
<keyword evidence="2" id="KW-1185">Reference proteome</keyword>
<dbReference type="GO" id="GO:0004061">
    <property type="term" value="F:arylformamidase activity"/>
    <property type="evidence" value="ECO:0007669"/>
    <property type="project" value="InterPro"/>
</dbReference>
<protein>
    <submittedName>
        <fullName evidence="1">Putative cyclase</fullName>
    </submittedName>
</protein>
<dbReference type="Gene3D" id="3.50.30.50">
    <property type="entry name" value="Putative cyclase"/>
    <property type="match status" value="1"/>
</dbReference>
<reference evidence="1 2" key="1">
    <citation type="submission" date="2018-06" db="EMBL/GenBank/DDBJ databases">
        <title>Genomic Encyclopedia of Archaeal and Bacterial Type Strains, Phase II (KMG-II): from individual species to whole genera.</title>
        <authorList>
            <person name="Goeker M."/>
        </authorList>
    </citation>
    <scope>NUCLEOTIDE SEQUENCE [LARGE SCALE GENOMIC DNA]</scope>
    <source>
        <strain evidence="1 2">DSM 15361</strain>
    </source>
</reference>
<evidence type="ECO:0000313" key="1">
    <source>
        <dbReference type="EMBL" id="PZW37917.1"/>
    </source>
</evidence>
<proteinExistence type="predicted"/>
<dbReference type="EMBL" id="QKYV01000009">
    <property type="protein sequence ID" value="PZW37917.1"/>
    <property type="molecule type" value="Genomic_DNA"/>
</dbReference>
<dbReference type="Proteomes" id="UP000249542">
    <property type="component" value="Unassembled WGS sequence"/>
</dbReference>
<name>A0A2W7HUN0_9FLAO</name>
<dbReference type="Pfam" id="PF04199">
    <property type="entry name" value="Cyclase"/>
    <property type="match status" value="1"/>
</dbReference>
<dbReference type="AlphaFoldDB" id="A0A2W7HUN0"/>
<gene>
    <name evidence="1" type="ORF">LX95_02709</name>
</gene>
<dbReference type="InterPro" id="IPR007325">
    <property type="entry name" value="KFase/CYL"/>
</dbReference>
<comment type="caution">
    <text evidence="1">The sequence shown here is derived from an EMBL/GenBank/DDBJ whole genome shotgun (WGS) entry which is preliminary data.</text>
</comment>
<dbReference type="GO" id="GO:0019441">
    <property type="term" value="P:L-tryptophan catabolic process to kynurenine"/>
    <property type="evidence" value="ECO:0007669"/>
    <property type="project" value="InterPro"/>
</dbReference>